<protein>
    <submittedName>
        <fullName evidence="1">Uncharacterized protein</fullName>
    </submittedName>
</protein>
<proteinExistence type="predicted"/>
<name>A0A974DPA7_XENLA</name>
<dbReference type="PANTHER" id="PTHR36981">
    <property type="entry name" value="ZGC:195170"/>
    <property type="match status" value="1"/>
</dbReference>
<sequence>MPTDPESVCCKEIANIIYVMDEEFSCIIQHPFFYHYCQHRESIEINLKMIGEQRHPPNIRDLNQYLAF</sequence>
<accession>A0A974DPA7</accession>
<evidence type="ECO:0000313" key="2">
    <source>
        <dbReference type="Proteomes" id="UP000694892"/>
    </source>
</evidence>
<reference evidence="2" key="1">
    <citation type="journal article" date="2016" name="Nature">
        <title>Genome evolution in the allotetraploid frog Xenopus laevis.</title>
        <authorList>
            <person name="Session A.M."/>
            <person name="Uno Y."/>
            <person name="Kwon T."/>
            <person name="Chapman J.A."/>
            <person name="Toyoda A."/>
            <person name="Takahashi S."/>
            <person name="Fukui A."/>
            <person name="Hikosaka A."/>
            <person name="Suzuki A."/>
            <person name="Kondo M."/>
            <person name="van Heeringen S.J."/>
            <person name="Quigley I."/>
            <person name="Heinz S."/>
            <person name="Ogino H."/>
            <person name="Ochi H."/>
            <person name="Hellsten U."/>
            <person name="Lyons J.B."/>
            <person name="Simakov O."/>
            <person name="Putnam N."/>
            <person name="Stites J."/>
            <person name="Kuroki Y."/>
            <person name="Tanaka T."/>
            <person name="Michiue T."/>
            <person name="Watanabe M."/>
            <person name="Bogdanovic O."/>
            <person name="Lister R."/>
            <person name="Georgiou G."/>
            <person name="Paranjpe S.S."/>
            <person name="van Kruijsbergen I."/>
            <person name="Shu S."/>
            <person name="Carlson J."/>
            <person name="Kinoshita T."/>
            <person name="Ohta Y."/>
            <person name="Mawaribuchi S."/>
            <person name="Jenkins J."/>
            <person name="Grimwood J."/>
            <person name="Schmutz J."/>
            <person name="Mitros T."/>
            <person name="Mozaffari S.V."/>
            <person name="Suzuki Y."/>
            <person name="Haramoto Y."/>
            <person name="Yamamoto T.S."/>
            <person name="Takagi C."/>
            <person name="Heald R."/>
            <person name="Miller K."/>
            <person name="Haudenschild C."/>
            <person name="Kitzman J."/>
            <person name="Nakayama T."/>
            <person name="Izutsu Y."/>
            <person name="Robert J."/>
            <person name="Fortriede J."/>
            <person name="Burns K."/>
            <person name="Lotay V."/>
            <person name="Karimi K."/>
            <person name="Yasuoka Y."/>
            <person name="Dichmann D.S."/>
            <person name="Flajnik M.F."/>
            <person name="Houston D.W."/>
            <person name="Shendure J."/>
            <person name="DuPasquier L."/>
            <person name="Vize P.D."/>
            <person name="Zorn A.M."/>
            <person name="Ito M."/>
            <person name="Marcotte E.M."/>
            <person name="Wallingford J.B."/>
            <person name="Ito Y."/>
            <person name="Asashima M."/>
            <person name="Ueno N."/>
            <person name="Matsuda Y."/>
            <person name="Veenstra G.J."/>
            <person name="Fujiyama A."/>
            <person name="Harland R.M."/>
            <person name="Taira M."/>
            <person name="Rokhsar D.S."/>
        </authorList>
    </citation>
    <scope>NUCLEOTIDE SEQUENCE [LARGE SCALE GENOMIC DNA]</scope>
    <source>
        <strain evidence="2">J</strain>
    </source>
</reference>
<dbReference type="EMBL" id="CM004468">
    <property type="protein sequence ID" value="OCT94401.1"/>
    <property type="molecule type" value="Genomic_DNA"/>
</dbReference>
<evidence type="ECO:0000313" key="1">
    <source>
        <dbReference type="EMBL" id="OCT94401.1"/>
    </source>
</evidence>
<dbReference type="Proteomes" id="UP000694892">
    <property type="component" value="Chromosome 2L"/>
</dbReference>
<dbReference type="AlphaFoldDB" id="A0A974DPA7"/>
<organism evidence="1 2">
    <name type="scientific">Xenopus laevis</name>
    <name type="common">African clawed frog</name>
    <dbReference type="NCBI Taxonomy" id="8355"/>
    <lineage>
        <taxon>Eukaryota</taxon>
        <taxon>Metazoa</taxon>
        <taxon>Chordata</taxon>
        <taxon>Craniata</taxon>
        <taxon>Vertebrata</taxon>
        <taxon>Euteleostomi</taxon>
        <taxon>Amphibia</taxon>
        <taxon>Batrachia</taxon>
        <taxon>Anura</taxon>
        <taxon>Pipoidea</taxon>
        <taxon>Pipidae</taxon>
        <taxon>Xenopodinae</taxon>
        <taxon>Xenopus</taxon>
        <taxon>Xenopus</taxon>
    </lineage>
</organism>
<dbReference type="PANTHER" id="PTHR36981:SF8">
    <property type="entry name" value="P2X PURINOCEPTOR 7-LIKE"/>
    <property type="match status" value="1"/>
</dbReference>
<gene>
    <name evidence="1" type="ORF">XELAEV_18012072mg</name>
</gene>